<evidence type="ECO:0000313" key="7">
    <source>
        <dbReference type="EMBL" id="KAL3730075.1"/>
    </source>
</evidence>
<accession>A0ABD3JR43</accession>
<comment type="caution">
    <text evidence="7">The sequence shown here is derived from an EMBL/GenBank/DDBJ whole genome shotgun (WGS) entry which is preliminary data.</text>
</comment>
<dbReference type="SUPFAM" id="SSF101941">
    <property type="entry name" value="NAC domain"/>
    <property type="match status" value="1"/>
</dbReference>
<dbReference type="GO" id="GO:0005634">
    <property type="term" value="C:nucleus"/>
    <property type="evidence" value="ECO:0007669"/>
    <property type="project" value="UniProtKB-SubCell"/>
</dbReference>
<dbReference type="InterPro" id="IPR003441">
    <property type="entry name" value="NAC-dom"/>
</dbReference>
<dbReference type="InterPro" id="IPR036093">
    <property type="entry name" value="NAC_dom_sf"/>
</dbReference>
<evidence type="ECO:0000256" key="5">
    <source>
        <dbReference type="ARBA" id="ARBA00023242"/>
    </source>
</evidence>
<reference evidence="7 8" key="1">
    <citation type="submission" date="2024-11" db="EMBL/GenBank/DDBJ databases">
        <title>Chromosome-level genome assembly of Eucalyptus globulus Labill. provides insights into its genome evolution.</title>
        <authorList>
            <person name="Li X."/>
        </authorList>
    </citation>
    <scope>NUCLEOTIDE SEQUENCE [LARGE SCALE GENOMIC DNA]</scope>
    <source>
        <strain evidence="7">CL2024</strain>
        <tissue evidence="7">Fresh tender leaves</tissue>
    </source>
</reference>
<gene>
    <name evidence="7" type="ORF">ACJRO7_027131</name>
</gene>
<feature type="domain" description="NAC" evidence="6">
    <location>
        <begin position="27"/>
        <end position="172"/>
    </location>
</feature>
<dbReference type="Proteomes" id="UP001634007">
    <property type="component" value="Unassembled WGS sequence"/>
</dbReference>
<sequence>METRISPMNQVPAEKIVTEMALLLQQAIVGYRFHPTEEELINYLKSKATGCRETLSIIPTLENIYESNPWDLPAKFNEKSIIRSRDQEWWFICPQTQNQRIGRKTPCGSSWKITGKHKDIKAENDGKKIGFKITLVFLDGRNSKGTRSNWVLHEFHLHPDDMGFVLCFLKMKQDEKADNQEPSIQALRNQPNHAAMATNGDFSSTPQFQCPKVSFSELIKNGTKSVALIPEDNHHSSPNLEHLTWTKNSSSMGNSSGRGLAVSPTNDELNFPCHFLNVDVCSAIEAQTEKMYQKSDLVHSLEEKVDETSGTSKFIGEQADKSCDGMDCDNPEQLPFAEHHVQEMQDQLNELIMNGSSCSAENSSRSGMTITNEQSRNEPLTSPLYHDSFPDGENFNLCDLLRETEADTGVIQHGQLGEFSWEYHWANQNQRPVYDTLEGAVALEEEEGFVEQKLNHPHDTEKIITECASSDGAPAKAKAQASEFKEKETTMIQPQQKYHVKIESNNISNWENRNNSLSPTRSTASTSCRCRNKSTIDPIELALLFALVLLVYVIVEGI</sequence>
<dbReference type="PROSITE" id="PS51005">
    <property type="entry name" value="NAC"/>
    <property type="match status" value="1"/>
</dbReference>
<protein>
    <recommendedName>
        <fullName evidence="6">NAC domain-containing protein</fullName>
    </recommendedName>
</protein>
<evidence type="ECO:0000259" key="6">
    <source>
        <dbReference type="PROSITE" id="PS51005"/>
    </source>
</evidence>
<evidence type="ECO:0000256" key="3">
    <source>
        <dbReference type="ARBA" id="ARBA00023125"/>
    </source>
</evidence>
<dbReference type="PANTHER" id="PTHR31989">
    <property type="entry name" value="NAC DOMAIN-CONTAINING PROTEIN 82-RELATED"/>
    <property type="match status" value="1"/>
</dbReference>
<name>A0ABD3JR43_EUCGL</name>
<keyword evidence="4" id="KW-0804">Transcription</keyword>
<dbReference type="AlphaFoldDB" id="A0ABD3JR43"/>
<organism evidence="7 8">
    <name type="scientific">Eucalyptus globulus</name>
    <name type="common">Tasmanian blue gum</name>
    <dbReference type="NCBI Taxonomy" id="34317"/>
    <lineage>
        <taxon>Eukaryota</taxon>
        <taxon>Viridiplantae</taxon>
        <taxon>Streptophyta</taxon>
        <taxon>Embryophyta</taxon>
        <taxon>Tracheophyta</taxon>
        <taxon>Spermatophyta</taxon>
        <taxon>Magnoliopsida</taxon>
        <taxon>eudicotyledons</taxon>
        <taxon>Gunneridae</taxon>
        <taxon>Pentapetalae</taxon>
        <taxon>rosids</taxon>
        <taxon>malvids</taxon>
        <taxon>Myrtales</taxon>
        <taxon>Myrtaceae</taxon>
        <taxon>Myrtoideae</taxon>
        <taxon>Eucalypteae</taxon>
        <taxon>Eucalyptus</taxon>
    </lineage>
</organism>
<keyword evidence="2" id="KW-0805">Transcription regulation</keyword>
<evidence type="ECO:0000256" key="4">
    <source>
        <dbReference type="ARBA" id="ARBA00023163"/>
    </source>
</evidence>
<keyword evidence="3" id="KW-0238">DNA-binding</keyword>
<dbReference type="EMBL" id="JBJKBG010000007">
    <property type="protein sequence ID" value="KAL3730075.1"/>
    <property type="molecule type" value="Genomic_DNA"/>
</dbReference>
<dbReference type="GO" id="GO:0003677">
    <property type="term" value="F:DNA binding"/>
    <property type="evidence" value="ECO:0007669"/>
    <property type="project" value="UniProtKB-KW"/>
</dbReference>
<keyword evidence="8" id="KW-1185">Reference proteome</keyword>
<proteinExistence type="predicted"/>
<keyword evidence="5" id="KW-0539">Nucleus</keyword>
<evidence type="ECO:0000256" key="1">
    <source>
        <dbReference type="ARBA" id="ARBA00004123"/>
    </source>
</evidence>
<dbReference type="Pfam" id="PF02365">
    <property type="entry name" value="NAM"/>
    <property type="match status" value="1"/>
</dbReference>
<evidence type="ECO:0000256" key="2">
    <source>
        <dbReference type="ARBA" id="ARBA00023015"/>
    </source>
</evidence>
<dbReference type="Gene3D" id="2.170.150.80">
    <property type="entry name" value="NAC domain"/>
    <property type="match status" value="1"/>
</dbReference>
<evidence type="ECO:0000313" key="8">
    <source>
        <dbReference type="Proteomes" id="UP001634007"/>
    </source>
</evidence>
<comment type="subcellular location">
    <subcellularLocation>
        <location evidence="1">Nucleus</location>
    </subcellularLocation>
</comment>